<dbReference type="EMBL" id="BTRK01000005">
    <property type="protein sequence ID" value="GMR51888.1"/>
    <property type="molecule type" value="Genomic_DNA"/>
</dbReference>
<keyword evidence="1" id="KW-0472">Membrane</keyword>
<dbReference type="Proteomes" id="UP001328107">
    <property type="component" value="Unassembled WGS sequence"/>
</dbReference>
<feature type="non-terminal residue" evidence="4">
    <location>
        <position position="286"/>
    </location>
</feature>
<gene>
    <name evidence="3" type="ORF">PMAYCL1PPCAC_22083</name>
    <name evidence="4" type="ORF">PMAYCL1PPCAC_22085</name>
</gene>
<comment type="caution">
    <text evidence="4">The sequence shown here is derived from an EMBL/GenBank/DDBJ whole genome shotgun (WGS) entry which is preliminary data.</text>
</comment>
<organism evidence="4 5">
    <name type="scientific">Pristionchus mayeri</name>
    <dbReference type="NCBI Taxonomy" id="1317129"/>
    <lineage>
        <taxon>Eukaryota</taxon>
        <taxon>Metazoa</taxon>
        <taxon>Ecdysozoa</taxon>
        <taxon>Nematoda</taxon>
        <taxon>Chromadorea</taxon>
        <taxon>Rhabditida</taxon>
        <taxon>Rhabditina</taxon>
        <taxon>Diplogasteromorpha</taxon>
        <taxon>Diplogasteroidea</taxon>
        <taxon>Neodiplogasteridae</taxon>
        <taxon>Pristionchus</taxon>
    </lineage>
</organism>
<accession>A0AAN5CWR2</accession>
<keyword evidence="2" id="KW-0732">Signal</keyword>
<reference evidence="5" key="1">
    <citation type="submission" date="2022-10" db="EMBL/GenBank/DDBJ databases">
        <title>Genome assembly of Pristionchus species.</title>
        <authorList>
            <person name="Yoshida K."/>
            <person name="Sommer R.J."/>
        </authorList>
    </citation>
    <scope>NUCLEOTIDE SEQUENCE [LARGE SCALE GENOMIC DNA]</scope>
    <source>
        <strain evidence="5">RS5460</strain>
    </source>
</reference>
<protein>
    <recommendedName>
        <fullName evidence="6">C-type lectin</fullName>
    </recommendedName>
</protein>
<keyword evidence="1" id="KW-0812">Transmembrane</keyword>
<sequence>LNLSLMLAPFRLRFVFALFAVTSTIFEYCLCNAETNYIPVNSLDDHWCYLPYWLESEETGFDFEQAVTQCNSQGDTLPILTSSDLNNDVGVIGRTIWIGIVCSGNDIWQWEDGQLVEFNLFMDKPDANCSNVNQRFALIDSDVNKATWIGLDPSTRLIYGVCARRAHAVVDVGLPAWGIAAIVILALLIVAAVITIVVLVRKKFRQLQETVIEVRVENERQNKELEILADPEQSVRYYNLPSKKDEWEIDRKFVSIDYMSKLGEGAFGSVYIGRVLSKNLPSGTGR</sequence>
<name>A0AAN5CWR2_9BILA</name>
<feature type="transmembrane region" description="Helical" evidence="1">
    <location>
        <begin position="174"/>
        <end position="200"/>
    </location>
</feature>
<evidence type="ECO:0000313" key="5">
    <source>
        <dbReference type="Proteomes" id="UP001328107"/>
    </source>
</evidence>
<evidence type="ECO:0000313" key="3">
    <source>
        <dbReference type="EMBL" id="GMR51888.1"/>
    </source>
</evidence>
<evidence type="ECO:0000256" key="1">
    <source>
        <dbReference type="SAM" id="Phobius"/>
    </source>
</evidence>
<reference evidence="4" key="2">
    <citation type="submission" date="2023-06" db="EMBL/GenBank/DDBJ databases">
        <title>Genome assembly of Pristionchus species.</title>
        <authorList>
            <person name="Yoshida K."/>
            <person name="Sommer R.J."/>
        </authorList>
    </citation>
    <scope>NUCLEOTIDE SEQUENCE</scope>
    <source>
        <strain evidence="4 5">RS5460</strain>
    </source>
</reference>
<dbReference type="Gene3D" id="3.30.200.20">
    <property type="entry name" value="Phosphorylase Kinase, domain 1"/>
    <property type="match status" value="1"/>
</dbReference>
<feature type="signal peptide" evidence="2">
    <location>
        <begin position="1"/>
        <end position="17"/>
    </location>
</feature>
<dbReference type="AlphaFoldDB" id="A0AAN5CWR2"/>
<evidence type="ECO:0008006" key="6">
    <source>
        <dbReference type="Google" id="ProtNLM"/>
    </source>
</evidence>
<dbReference type="Gene3D" id="3.10.100.10">
    <property type="entry name" value="Mannose-Binding Protein A, subunit A"/>
    <property type="match status" value="1"/>
</dbReference>
<proteinExistence type="predicted"/>
<feature type="chain" id="PRO_5044710177" description="C-type lectin" evidence="2">
    <location>
        <begin position="18"/>
        <end position="286"/>
    </location>
</feature>
<dbReference type="SUPFAM" id="SSF56436">
    <property type="entry name" value="C-type lectin-like"/>
    <property type="match status" value="1"/>
</dbReference>
<keyword evidence="1" id="KW-1133">Transmembrane helix</keyword>
<evidence type="ECO:0000313" key="4">
    <source>
        <dbReference type="EMBL" id="GMR51890.1"/>
    </source>
</evidence>
<dbReference type="InterPro" id="IPR016187">
    <property type="entry name" value="CTDL_fold"/>
</dbReference>
<keyword evidence="5" id="KW-1185">Reference proteome</keyword>
<dbReference type="InterPro" id="IPR016186">
    <property type="entry name" value="C-type_lectin-like/link_sf"/>
</dbReference>
<evidence type="ECO:0000256" key="2">
    <source>
        <dbReference type="SAM" id="SignalP"/>
    </source>
</evidence>
<dbReference type="EMBL" id="BTRK01000005">
    <property type="protein sequence ID" value="GMR51890.1"/>
    <property type="molecule type" value="Genomic_DNA"/>
</dbReference>
<feature type="non-terminal residue" evidence="4">
    <location>
        <position position="1"/>
    </location>
</feature>